<feature type="region of interest" description="Disordered" evidence="1">
    <location>
        <begin position="25"/>
        <end position="48"/>
    </location>
</feature>
<name>A0A498L1G1_9EURY</name>
<proteinExistence type="predicted"/>
<organism evidence="2 3">
    <name type="scientific">Halorientalis pallida</name>
    <dbReference type="NCBI Taxonomy" id="2479928"/>
    <lineage>
        <taxon>Archaea</taxon>
        <taxon>Methanobacteriati</taxon>
        <taxon>Methanobacteriota</taxon>
        <taxon>Stenosarchaea group</taxon>
        <taxon>Halobacteria</taxon>
        <taxon>Halobacteriales</taxon>
        <taxon>Haloarculaceae</taxon>
        <taxon>Halorientalis</taxon>
    </lineage>
</organism>
<sequence>MRTRVLVTLALTIVVALAGCTGGLSGGEGTTTDAGTDSENTSEEALDSTTATVTDFAYPAGASPSGIENVTSLLDAHEAALSGSSVTLSGTKGFSAGGRQSSATAGIEYTIEHEAASNETLTRIVGGGSGDTFTSYVTDGTAAYRVDGSAGVESGTVSSAVDAPFADTAPDSFTGRTLLRTILGSGEYNATDVVSRNGTELVRYDLETVVSTPDAKLNIGSDTQVQGTVFVDSEGIIHEASFSATSGSDEGFSFGYEASAVFSGIGSTTVEEPAWLGEVYS</sequence>
<accession>A0A498L1G1</accession>
<evidence type="ECO:0000313" key="2">
    <source>
        <dbReference type="EMBL" id="RXK49191.1"/>
    </source>
</evidence>
<feature type="compositionally biased region" description="Low complexity" evidence="1">
    <location>
        <begin position="30"/>
        <end position="39"/>
    </location>
</feature>
<dbReference type="RefSeq" id="WP_129068787.1">
    <property type="nucleotide sequence ID" value="NZ_RDFA01000003.1"/>
</dbReference>
<dbReference type="EMBL" id="RDFA01000003">
    <property type="protein sequence ID" value="RXK49191.1"/>
    <property type="molecule type" value="Genomic_DNA"/>
</dbReference>
<reference evidence="2 3" key="1">
    <citation type="submission" date="2019-01" db="EMBL/GenBank/DDBJ databases">
        <title>Halorientalis sp. F13-25 a new haloarchaeum isolated from hypersaline water.</title>
        <authorList>
            <person name="Ana D.-V."/>
            <person name="Cristina S.-P."/>
            <person name="Antonio V."/>
        </authorList>
    </citation>
    <scope>NUCLEOTIDE SEQUENCE [LARGE SCALE GENOMIC DNA]</scope>
    <source>
        <strain evidence="2 3">F13-25</strain>
    </source>
</reference>
<keyword evidence="3" id="KW-1185">Reference proteome</keyword>
<evidence type="ECO:0000313" key="3">
    <source>
        <dbReference type="Proteomes" id="UP000289691"/>
    </source>
</evidence>
<dbReference type="AlphaFoldDB" id="A0A498L1G1"/>
<gene>
    <name evidence="2" type="ORF">EAF64_09730</name>
</gene>
<dbReference type="Pfam" id="PF24381">
    <property type="entry name" value="DUF7537"/>
    <property type="match status" value="1"/>
</dbReference>
<dbReference type="InterPro" id="IPR055959">
    <property type="entry name" value="DUF7537"/>
</dbReference>
<dbReference type="Proteomes" id="UP000289691">
    <property type="component" value="Unassembled WGS sequence"/>
</dbReference>
<comment type="caution">
    <text evidence="2">The sequence shown here is derived from an EMBL/GenBank/DDBJ whole genome shotgun (WGS) entry which is preliminary data.</text>
</comment>
<evidence type="ECO:0000256" key="1">
    <source>
        <dbReference type="SAM" id="MobiDB-lite"/>
    </source>
</evidence>
<dbReference type="OrthoDB" id="237998at2157"/>
<dbReference type="PROSITE" id="PS51257">
    <property type="entry name" value="PROKAR_LIPOPROTEIN"/>
    <property type="match status" value="1"/>
</dbReference>
<protein>
    <submittedName>
        <fullName evidence="2">Uncharacterized protein</fullName>
    </submittedName>
</protein>